<dbReference type="InterPro" id="IPR044824">
    <property type="entry name" value="MAIN-like"/>
</dbReference>
<reference evidence="3 4" key="1">
    <citation type="journal article" date="2021" name="Comput. Struct. Biotechnol. J.">
        <title>De novo genome assembly of the potent medicinal plant Rehmannia glutinosa using nanopore technology.</title>
        <authorList>
            <person name="Ma L."/>
            <person name="Dong C."/>
            <person name="Song C."/>
            <person name="Wang X."/>
            <person name="Zheng X."/>
            <person name="Niu Y."/>
            <person name="Chen S."/>
            <person name="Feng W."/>
        </authorList>
    </citation>
    <scope>NUCLEOTIDE SEQUENCE [LARGE SCALE GENOMIC DNA]</scope>
    <source>
        <strain evidence="3">DH-2019</strain>
    </source>
</reference>
<dbReference type="InterPro" id="IPR019557">
    <property type="entry name" value="AminoTfrase-like_pln_mobile"/>
</dbReference>
<feature type="region of interest" description="Disordered" evidence="1">
    <location>
        <begin position="504"/>
        <end position="530"/>
    </location>
</feature>
<evidence type="ECO:0000313" key="3">
    <source>
        <dbReference type="EMBL" id="KAK6124575.1"/>
    </source>
</evidence>
<proteinExistence type="predicted"/>
<evidence type="ECO:0000256" key="1">
    <source>
        <dbReference type="SAM" id="MobiDB-lite"/>
    </source>
</evidence>
<name>A0ABR0URJ4_REHGL</name>
<feature type="region of interest" description="Disordered" evidence="1">
    <location>
        <begin position="428"/>
        <end position="455"/>
    </location>
</feature>
<protein>
    <recommendedName>
        <fullName evidence="2">Aminotransferase-like plant mobile domain-containing protein</fullName>
    </recommendedName>
</protein>
<dbReference type="PANTHER" id="PTHR46033">
    <property type="entry name" value="PROTEIN MAIN-LIKE 2"/>
    <property type="match status" value="1"/>
</dbReference>
<dbReference type="Proteomes" id="UP001318860">
    <property type="component" value="Unassembled WGS sequence"/>
</dbReference>
<feature type="domain" description="Aminotransferase-like plant mobile" evidence="2">
    <location>
        <begin position="306"/>
        <end position="395"/>
    </location>
</feature>
<dbReference type="EMBL" id="JABTTQ020002367">
    <property type="protein sequence ID" value="KAK6124575.1"/>
    <property type="molecule type" value="Genomic_DNA"/>
</dbReference>
<organism evidence="3 4">
    <name type="scientific">Rehmannia glutinosa</name>
    <name type="common">Chinese foxglove</name>
    <dbReference type="NCBI Taxonomy" id="99300"/>
    <lineage>
        <taxon>Eukaryota</taxon>
        <taxon>Viridiplantae</taxon>
        <taxon>Streptophyta</taxon>
        <taxon>Embryophyta</taxon>
        <taxon>Tracheophyta</taxon>
        <taxon>Spermatophyta</taxon>
        <taxon>Magnoliopsida</taxon>
        <taxon>eudicotyledons</taxon>
        <taxon>Gunneridae</taxon>
        <taxon>Pentapetalae</taxon>
        <taxon>asterids</taxon>
        <taxon>lamiids</taxon>
        <taxon>Lamiales</taxon>
        <taxon>Orobanchaceae</taxon>
        <taxon>Rehmannieae</taxon>
        <taxon>Rehmannia</taxon>
    </lineage>
</organism>
<feature type="compositionally biased region" description="Basic and acidic residues" evidence="1">
    <location>
        <begin position="438"/>
        <end position="452"/>
    </location>
</feature>
<feature type="domain" description="Aminotransferase-like plant mobile" evidence="2">
    <location>
        <begin position="106"/>
        <end position="302"/>
    </location>
</feature>
<gene>
    <name evidence="3" type="ORF">DH2020_041681</name>
</gene>
<evidence type="ECO:0000313" key="4">
    <source>
        <dbReference type="Proteomes" id="UP001318860"/>
    </source>
</evidence>
<comment type="caution">
    <text evidence="3">The sequence shown here is derived from an EMBL/GenBank/DDBJ whole genome shotgun (WGS) entry which is preliminary data.</text>
</comment>
<accession>A0ABR0URJ4</accession>
<dbReference type="PANTHER" id="PTHR46033:SF67">
    <property type="entry name" value="AMINOTRANSFERASE-LIKE, PLANT MOBILE DOMAIN FAMILY PROTEIN"/>
    <property type="match status" value="1"/>
</dbReference>
<keyword evidence="4" id="KW-1185">Reference proteome</keyword>
<sequence length="586" mass="64761">MILQSPSTADDLVMEEREELMVSPTGSHVSLRKAHFLVPCVTSIDGPVAAPSVDSLISSATSCGAKYYTGLAFKVDLSGWRQPKQNWKTWVDQMLSLHRSTWKKAGIFDAIVNSTCNIHRYDDLVLVLVEKWCPSTNSFVFPWGEATMTLEDMMVLGGYSVLGKSVLSPPGDAEMEEIVNKLLRARSNIIKTKAKKADQSQWLTKFMGSGSEIEHEAFLAYWLSRFVFPLWHQTIGRTVLPIAVHMARGTKIALAPSVLASIYKSLTLLKAGIIAARKSGTKEGKNDVFKVTVSAPLALVQVESELDEDLEGFVRCLRTSELVSLETDCIEQYLPHRVALQFGMDQDLPGHVARVNVNPEIAWRDYCRPIGDVKLYVPPRLYDPQVTSRYLKWWKKLSNGWSDQPGAADHTCEGSKVEEKQELFDFVPPPPGFSPKWKKVEAGDSGISEHRTNNANLQALSSTANYNLGSSKSSKRKFAESSSSEYNARCVSSPRVTRKAIAGEIYDDQGRNHSSSTANDGALSAKPPESQAKCTLTKEASQGLDNKIGVSPIQVESSTPGIGLEERIRNIEKLFAWFKAGKLVCL</sequence>
<evidence type="ECO:0000259" key="2">
    <source>
        <dbReference type="Pfam" id="PF10536"/>
    </source>
</evidence>
<dbReference type="Pfam" id="PF10536">
    <property type="entry name" value="PMD"/>
    <property type="match status" value="2"/>
</dbReference>